<evidence type="ECO:0000313" key="6">
    <source>
        <dbReference type="Proteomes" id="UP000294914"/>
    </source>
</evidence>
<reference evidence="5 6" key="1">
    <citation type="submission" date="2019-03" db="EMBL/GenBank/DDBJ databases">
        <title>Genomic Encyclopedia of Type Strains, Phase IV (KMG-IV): sequencing the most valuable type-strain genomes for metagenomic binning, comparative biology and taxonomic classification.</title>
        <authorList>
            <person name="Goeker M."/>
        </authorList>
    </citation>
    <scope>NUCLEOTIDE SEQUENCE [LARGE SCALE GENOMIC DNA]</scope>
    <source>
        <strain evidence="5 6">DSM 16326</strain>
    </source>
</reference>
<dbReference type="AlphaFoldDB" id="A0A4R8IDV2"/>
<feature type="transmembrane region" description="Helical" evidence="2">
    <location>
        <begin position="67"/>
        <end position="87"/>
    </location>
</feature>
<name>A0A4R8IDV2_9GAMM</name>
<dbReference type="Gene3D" id="3.20.20.450">
    <property type="entry name" value="EAL domain"/>
    <property type="match status" value="1"/>
</dbReference>
<evidence type="ECO:0000313" key="5">
    <source>
        <dbReference type="EMBL" id="TDX97764.1"/>
    </source>
</evidence>
<evidence type="ECO:0000256" key="1">
    <source>
        <dbReference type="ARBA" id="ARBA00001946"/>
    </source>
</evidence>
<dbReference type="EMBL" id="SOQX01000011">
    <property type="protein sequence ID" value="TDX97764.1"/>
    <property type="molecule type" value="Genomic_DNA"/>
</dbReference>
<dbReference type="InterPro" id="IPR035919">
    <property type="entry name" value="EAL_sf"/>
</dbReference>
<protein>
    <submittedName>
        <fullName evidence="5">Diguanylate cyclase (GGDEF)-like protein</fullName>
    </submittedName>
</protein>
<dbReference type="PANTHER" id="PTHR33121">
    <property type="entry name" value="CYCLIC DI-GMP PHOSPHODIESTERASE PDEF"/>
    <property type="match status" value="1"/>
</dbReference>
<dbReference type="Pfam" id="PF00990">
    <property type="entry name" value="GGDEF"/>
    <property type="match status" value="1"/>
</dbReference>
<accession>A0A4R8IDV2</accession>
<dbReference type="CDD" id="cd01948">
    <property type="entry name" value="EAL"/>
    <property type="match status" value="1"/>
</dbReference>
<dbReference type="Pfam" id="PF00563">
    <property type="entry name" value="EAL"/>
    <property type="match status" value="1"/>
</dbReference>
<comment type="caution">
    <text evidence="5">The sequence shown here is derived from an EMBL/GenBank/DDBJ whole genome shotgun (WGS) entry which is preliminary data.</text>
</comment>
<dbReference type="PROSITE" id="PS50887">
    <property type="entry name" value="GGDEF"/>
    <property type="match status" value="1"/>
</dbReference>
<dbReference type="FunFam" id="3.30.70.270:FF:000001">
    <property type="entry name" value="Diguanylate cyclase domain protein"/>
    <property type="match status" value="1"/>
</dbReference>
<dbReference type="NCBIfam" id="TIGR00254">
    <property type="entry name" value="GGDEF"/>
    <property type="match status" value="1"/>
</dbReference>
<evidence type="ECO:0000256" key="2">
    <source>
        <dbReference type="SAM" id="Phobius"/>
    </source>
</evidence>
<organism evidence="5 6">
    <name type="scientific">Thiohalophilus thiocyanatoxydans</name>
    <dbReference type="NCBI Taxonomy" id="381308"/>
    <lineage>
        <taxon>Bacteria</taxon>
        <taxon>Pseudomonadati</taxon>
        <taxon>Pseudomonadota</taxon>
        <taxon>Gammaproteobacteria</taxon>
        <taxon>Thiohalomonadales</taxon>
        <taxon>Thiohalophilaceae</taxon>
        <taxon>Thiohalophilus</taxon>
    </lineage>
</organism>
<keyword evidence="6" id="KW-1185">Reference proteome</keyword>
<dbReference type="InterPro" id="IPR001633">
    <property type="entry name" value="EAL_dom"/>
</dbReference>
<dbReference type="InterPro" id="IPR029787">
    <property type="entry name" value="Nucleotide_cyclase"/>
</dbReference>
<evidence type="ECO:0000259" key="4">
    <source>
        <dbReference type="PROSITE" id="PS50887"/>
    </source>
</evidence>
<dbReference type="InterPro" id="IPR050706">
    <property type="entry name" value="Cyclic-di-GMP_PDE-like"/>
</dbReference>
<dbReference type="SMART" id="SM00052">
    <property type="entry name" value="EAL"/>
    <property type="match status" value="1"/>
</dbReference>
<dbReference type="CDD" id="cd01949">
    <property type="entry name" value="GGDEF"/>
    <property type="match status" value="1"/>
</dbReference>
<dbReference type="Proteomes" id="UP000294914">
    <property type="component" value="Unassembled WGS sequence"/>
</dbReference>
<dbReference type="RefSeq" id="WP_166668880.1">
    <property type="nucleotide sequence ID" value="NZ_SOQX01000011.1"/>
</dbReference>
<dbReference type="Gene3D" id="3.30.70.270">
    <property type="match status" value="1"/>
</dbReference>
<feature type="domain" description="EAL" evidence="3">
    <location>
        <begin position="279"/>
        <end position="532"/>
    </location>
</feature>
<proteinExistence type="predicted"/>
<dbReference type="SUPFAM" id="SSF141868">
    <property type="entry name" value="EAL domain-like"/>
    <property type="match status" value="1"/>
</dbReference>
<dbReference type="PANTHER" id="PTHR33121:SF70">
    <property type="entry name" value="SIGNALING PROTEIN YKOW"/>
    <property type="match status" value="1"/>
</dbReference>
<gene>
    <name evidence="5" type="ORF">EDC23_2796</name>
</gene>
<sequence length="545" mass="61819">MILKYITMSLIVVGLVLLLASLQPVRKICQEKECTDLTWNFIFILLLLFIAGYISQLIMLSRQSVPGLAEVLVTAVFSGGSLFVLLITRSSLSSIEYIRRISALELHYAYHDQLTGLPNRNFLYEKVDGLIKENDRQHFEFAVLMMDLNQFKEINDSMGHQAGDKLIQYVAVRIKKILRVTDTFVRLGGDEFAVLLPGADEKTANTVARSIVQFMREPFQVDRRQIPIGLSIGVARYPDDGASADILIQHADVAMYQAKDSGTGYAVYDASADQYTTDRLSMLCNLRDALDNHEITLYYQPIVDLGRGKVWGVEALARWRHAELGMVMPSEFIPLAVQSNQMRLLSQYVLHAAIQQMAQWRDDNIELRMSVNLTVYDIQDVLLPDKLRSLIERYRINPARLVLEITESSVMTDSHSVRVVIEQLHEMGVTLAIDDFGTGYSSLAYLKQIPADEIKIDKSFVRDMTRDDNDAVIVRTTIDLAHNMGRQVIAEGVEDREAYDLLEILRCDLAQGYYICKPLPEPELRQWLARTRSGDTITWPFTSPA</sequence>
<comment type="cofactor">
    <cofactor evidence="1">
        <name>Mg(2+)</name>
        <dbReference type="ChEBI" id="CHEBI:18420"/>
    </cofactor>
</comment>
<feature type="domain" description="GGDEF" evidence="4">
    <location>
        <begin position="139"/>
        <end position="270"/>
    </location>
</feature>
<dbReference type="SMART" id="SM00267">
    <property type="entry name" value="GGDEF"/>
    <property type="match status" value="1"/>
</dbReference>
<dbReference type="SUPFAM" id="SSF55073">
    <property type="entry name" value="Nucleotide cyclase"/>
    <property type="match status" value="1"/>
</dbReference>
<feature type="transmembrane region" description="Helical" evidence="2">
    <location>
        <begin position="37"/>
        <end position="55"/>
    </location>
</feature>
<dbReference type="GO" id="GO:0071111">
    <property type="term" value="F:cyclic-guanylate-specific phosphodiesterase activity"/>
    <property type="evidence" value="ECO:0007669"/>
    <property type="project" value="InterPro"/>
</dbReference>
<dbReference type="InterPro" id="IPR043128">
    <property type="entry name" value="Rev_trsase/Diguanyl_cyclase"/>
</dbReference>
<keyword evidence="2" id="KW-0812">Transmembrane</keyword>
<dbReference type="PROSITE" id="PS50883">
    <property type="entry name" value="EAL"/>
    <property type="match status" value="1"/>
</dbReference>
<keyword evidence="2" id="KW-1133">Transmembrane helix</keyword>
<evidence type="ECO:0000259" key="3">
    <source>
        <dbReference type="PROSITE" id="PS50883"/>
    </source>
</evidence>
<dbReference type="InterPro" id="IPR000160">
    <property type="entry name" value="GGDEF_dom"/>
</dbReference>
<keyword evidence="2" id="KW-0472">Membrane</keyword>